<dbReference type="InterPro" id="IPR001917">
    <property type="entry name" value="Aminotrans_II_pyridoxalP_BS"/>
</dbReference>
<dbReference type="EMBL" id="GGMR01009898">
    <property type="protein sequence ID" value="MBY22517.1"/>
    <property type="molecule type" value="Transcribed_RNA"/>
</dbReference>
<evidence type="ECO:0000256" key="3">
    <source>
        <dbReference type="ARBA" id="ARBA00013220"/>
    </source>
</evidence>
<dbReference type="GO" id="GO:0004758">
    <property type="term" value="F:serine C-palmitoyltransferase activity"/>
    <property type="evidence" value="ECO:0007669"/>
    <property type="project" value="UniProtKB-EC"/>
</dbReference>
<protein>
    <recommendedName>
        <fullName evidence="3">serine C-palmitoyltransferase</fullName>
        <ecNumber evidence="3">2.3.1.50</ecNumber>
    </recommendedName>
</protein>
<comment type="cofactor">
    <cofactor evidence="1 8">
        <name>pyridoxal 5'-phosphate</name>
        <dbReference type="ChEBI" id="CHEBI:597326"/>
    </cofactor>
</comment>
<gene>
    <name evidence="11" type="primary">Sptlc2</name>
    <name evidence="11" type="ORF">g.139226</name>
</gene>
<dbReference type="PROSITE" id="PS00599">
    <property type="entry name" value="AA_TRANSFER_CLASS_2"/>
    <property type="match status" value="1"/>
</dbReference>
<comment type="similarity">
    <text evidence="2 8">Belongs to the class-II pyridoxal-phosphate-dependent aminotransferase family.</text>
</comment>
<keyword evidence="4 11" id="KW-0808">Transferase</keyword>
<name>A0A2S2NZA1_SCHGA</name>
<dbReference type="Gene3D" id="3.90.1150.10">
    <property type="entry name" value="Aspartate Aminotransferase, domain 1"/>
    <property type="match status" value="1"/>
</dbReference>
<dbReference type="InterPro" id="IPR015424">
    <property type="entry name" value="PyrdxlP-dep_Trfase"/>
</dbReference>
<evidence type="ECO:0000256" key="4">
    <source>
        <dbReference type="ARBA" id="ARBA00022679"/>
    </source>
</evidence>
<keyword evidence="9" id="KW-1133">Transmembrane helix</keyword>
<dbReference type="InterPro" id="IPR004839">
    <property type="entry name" value="Aminotransferase_I/II_large"/>
</dbReference>
<dbReference type="GO" id="GO:0046512">
    <property type="term" value="P:sphingosine biosynthetic process"/>
    <property type="evidence" value="ECO:0007669"/>
    <property type="project" value="TreeGrafter"/>
</dbReference>
<dbReference type="PANTHER" id="PTHR13693:SF3">
    <property type="entry name" value="LD36009P"/>
    <property type="match status" value="1"/>
</dbReference>
<dbReference type="GO" id="GO:0016020">
    <property type="term" value="C:membrane"/>
    <property type="evidence" value="ECO:0007669"/>
    <property type="project" value="GOC"/>
</dbReference>
<evidence type="ECO:0000259" key="10">
    <source>
        <dbReference type="Pfam" id="PF00155"/>
    </source>
</evidence>
<dbReference type="GO" id="GO:0030170">
    <property type="term" value="F:pyridoxal phosphate binding"/>
    <property type="evidence" value="ECO:0007669"/>
    <property type="project" value="InterPro"/>
</dbReference>
<feature type="transmembrane region" description="Helical" evidence="9">
    <location>
        <begin position="41"/>
        <end position="65"/>
    </location>
</feature>
<dbReference type="PANTHER" id="PTHR13693">
    <property type="entry name" value="CLASS II AMINOTRANSFERASE/8-AMINO-7-OXONONANOATE SYNTHASE"/>
    <property type="match status" value="1"/>
</dbReference>
<evidence type="ECO:0000256" key="5">
    <source>
        <dbReference type="ARBA" id="ARBA00022898"/>
    </source>
</evidence>
<evidence type="ECO:0000256" key="7">
    <source>
        <dbReference type="ARBA" id="ARBA00048528"/>
    </source>
</evidence>
<evidence type="ECO:0000256" key="1">
    <source>
        <dbReference type="ARBA" id="ARBA00001933"/>
    </source>
</evidence>
<dbReference type="InterPro" id="IPR050087">
    <property type="entry name" value="AON_synthase_class-II"/>
</dbReference>
<keyword evidence="9" id="KW-0472">Membrane</keyword>
<accession>A0A2S2NZA1</accession>
<keyword evidence="5 8" id="KW-0663">Pyridoxal phosphate</keyword>
<dbReference type="CDD" id="cd06454">
    <property type="entry name" value="KBL_like"/>
    <property type="match status" value="1"/>
</dbReference>
<dbReference type="GO" id="GO:0017059">
    <property type="term" value="C:serine palmitoyltransferase complex"/>
    <property type="evidence" value="ECO:0007669"/>
    <property type="project" value="TreeGrafter"/>
</dbReference>
<keyword evidence="9" id="KW-0812">Transmembrane</keyword>
<dbReference type="AlphaFoldDB" id="A0A2S2NZA1"/>
<dbReference type="InterPro" id="IPR015421">
    <property type="entry name" value="PyrdxlP-dep_Trfase_major"/>
</dbReference>
<proteinExistence type="inferred from homology"/>
<dbReference type="EC" id="2.3.1.50" evidence="3"/>
<dbReference type="Gene3D" id="3.40.640.10">
    <property type="entry name" value="Type I PLP-dependent aspartate aminotransferase-like (Major domain)"/>
    <property type="match status" value="1"/>
</dbReference>
<evidence type="ECO:0000256" key="8">
    <source>
        <dbReference type="RuleBase" id="RU003693"/>
    </source>
</evidence>
<dbReference type="SUPFAM" id="SSF53383">
    <property type="entry name" value="PLP-dependent transferases"/>
    <property type="match status" value="1"/>
</dbReference>
<reference evidence="11" key="1">
    <citation type="submission" date="2018-04" db="EMBL/GenBank/DDBJ databases">
        <title>Transcriptome of Schizaphis graminum biotype I.</title>
        <authorList>
            <person name="Scully E.D."/>
            <person name="Geib S.M."/>
            <person name="Palmer N.A."/>
            <person name="Koch K."/>
            <person name="Bradshaw J."/>
            <person name="Heng-Moss T."/>
            <person name="Sarath G."/>
        </authorList>
    </citation>
    <scope>NUCLEOTIDE SEQUENCE</scope>
</reference>
<dbReference type="InterPro" id="IPR015422">
    <property type="entry name" value="PyrdxlP-dep_Trfase_small"/>
</dbReference>
<evidence type="ECO:0000256" key="2">
    <source>
        <dbReference type="ARBA" id="ARBA00008392"/>
    </source>
</evidence>
<comment type="catalytic activity">
    <reaction evidence="7">
        <text>L-serine + hexadecanoyl-CoA + H(+) = 3-oxosphinganine + CO2 + CoA</text>
        <dbReference type="Rhea" id="RHEA:14761"/>
        <dbReference type="ChEBI" id="CHEBI:15378"/>
        <dbReference type="ChEBI" id="CHEBI:16526"/>
        <dbReference type="ChEBI" id="CHEBI:33384"/>
        <dbReference type="ChEBI" id="CHEBI:57287"/>
        <dbReference type="ChEBI" id="CHEBI:57379"/>
        <dbReference type="ChEBI" id="CHEBI:58299"/>
        <dbReference type="EC" id="2.3.1.50"/>
    </reaction>
</comment>
<keyword evidence="6" id="KW-0012">Acyltransferase</keyword>
<dbReference type="GO" id="GO:0046513">
    <property type="term" value="P:ceramide biosynthetic process"/>
    <property type="evidence" value="ECO:0007669"/>
    <property type="project" value="TreeGrafter"/>
</dbReference>
<feature type="domain" description="Aminotransferase class I/classII large" evidence="10">
    <location>
        <begin position="136"/>
        <end position="493"/>
    </location>
</feature>
<sequence>MAVLTNTNSYLDYPKLKGSLEKKTSHNNLNSMKESYEKMPLYTSIMASLGFYFLIFIGLINHIIFTPKVATEKNRKGYPPLYNKFDSIFLRYVFRRVKDCFNRVVCGVPGAKIDIIDRVTHDSCWSFELLDTKSAFLNLGSYNYLGFAQNEGPCADDTKDIIKKYGWAVGSSRQELGTNYLHLELEQLTAEFLGVEDAIVFGMGFATNALNLPAIINSECLVLSDEYNHASVILGIRLSGATSVVFKHNDIKHLEQLIRQNIISGQPKTKKPWEKMFIVTEGIFSMEGSITNLPDIIAIKKKYNIYLYVDEAHSVGALGPNGRGIFDYYNCNPKDVDILMGTFSKSFGSAGGYIAGSKVLIDYLRVNSHASCYATSMAPPIAQIVITSMSMIMGKKHGEEGKKRIIQLASNVKYFRRKLKALGCIVYGNDDSPVIPMLVYMIAKVGATVREFNKFNIATVGVGFPATPLLEGRIRFCMSAALSKEQLDEVLEATEKVMNKMGLCYSRKPKSNEEILYENPY</sequence>
<evidence type="ECO:0000313" key="11">
    <source>
        <dbReference type="EMBL" id="MBY22517.1"/>
    </source>
</evidence>
<evidence type="ECO:0000256" key="9">
    <source>
        <dbReference type="SAM" id="Phobius"/>
    </source>
</evidence>
<dbReference type="Pfam" id="PF00155">
    <property type="entry name" value="Aminotran_1_2"/>
    <property type="match status" value="1"/>
</dbReference>
<organism evidence="11">
    <name type="scientific">Schizaphis graminum</name>
    <name type="common">Green bug aphid</name>
    <dbReference type="NCBI Taxonomy" id="13262"/>
    <lineage>
        <taxon>Eukaryota</taxon>
        <taxon>Metazoa</taxon>
        <taxon>Ecdysozoa</taxon>
        <taxon>Arthropoda</taxon>
        <taxon>Hexapoda</taxon>
        <taxon>Insecta</taxon>
        <taxon>Pterygota</taxon>
        <taxon>Neoptera</taxon>
        <taxon>Paraneoptera</taxon>
        <taxon>Hemiptera</taxon>
        <taxon>Sternorrhyncha</taxon>
        <taxon>Aphidomorpha</taxon>
        <taxon>Aphidoidea</taxon>
        <taxon>Aphididae</taxon>
        <taxon>Aphidini</taxon>
        <taxon>Schizaphis</taxon>
    </lineage>
</organism>
<evidence type="ECO:0000256" key="6">
    <source>
        <dbReference type="ARBA" id="ARBA00023315"/>
    </source>
</evidence>